<reference evidence="3 5" key="2">
    <citation type="submission" date="2023-02" db="EMBL/GenBank/DDBJ databases">
        <title>Encephalitozoon hellem ATCC 50451 complete genome.</title>
        <authorList>
            <person name="Mascarenhas dos Santos A.C."/>
            <person name="Julian A.T."/>
            <person name="Pombert J.-F."/>
        </authorList>
    </citation>
    <scope>NUCLEOTIDE SEQUENCE [LARGE SCALE GENOMIC DNA]</scope>
    <source>
        <strain evidence="3 5">ATCC 50451</strain>
    </source>
</reference>
<dbReference type="EMBL" id="CP119066">
    <property type="protein sequence ID" value="WEL38659.1"/>
    <property type="molecule type" value="Genomic_DNA"/>
</dbReference>
<name>A0A9Q9C9X4_ENCHE</name>
<reference evidence="2" key="1">
    <citation type="submission" date="2021-05" db="EMBL/GenBank/DDBJ databases">
        <title>Encephalitozoon hellem ATCC 50604 Complete Genome.</title>
        <authorList>
            <person name="Mascarenhas dos Santos A.C."/>
            <person name="Julian A.T."/>
            <person name="Pombert J.-F."/>
        </authorList>
    </citation>
    <scope>NUCLEOTIDE SEQUENCE</scope>
    <source>
        <strain evidence="2">ATCC 50604</strain>
    </source>
</reference>
<evidence type="ECO:0000313" key="3">
    <source>
        <dbReference type="EMBL" id="WEL38659.1"/>
    </source>
</evidence>
<organism evidence="2 4">
    <name type="scientific">Encephalitozoon hellem</name>
    <name type="common">Microsporidian parasite</name>
    <dbReference type="NCBI Taxonomy" id="27973"/>
    <lineage>
        <taxon>Eukaryota</taxon>
        <taxon>Fungi</taxon>
        <taxon>Fungi incertae sedis</taxon>
        <taxon>Microsporidia</taxon>
        <taxon>Unikaryonidae</taxon>
        <taxon>Encephalitozoon</taxon>
    </lineage>
</organism>
<dbReference type="Proteomes" id="UP001059546">
    <property type="component" value="Chromosome V"/>
</dbReference>
<feature type="chain" id="PRO_5040482641" evidence="1">
    <location>
        <begin position="16"/>
        <end position="249"/>
    </location>
</feature>
<dbReference type="EMBL" id="CP075151">
    <property type="protein sequence ID" value="UTX43202.1"/>
    <property type="molecule type" value="Genomic_DNA"/>
</dbReference>
<protein>
    <submittedName>
        <fullName evidence="2">Uncharacterized protein</fullName>
    </submittedName>
</protein>
<keyword evidence="5" id="KW-1185">Reference proteome</keyword>
<evidence type="ECO:0000256" key="1">
    <source>
        <dbReference type="SAM" id="SignalP"/>
    </source>
</evidence>
<accession>A0A9Q9C9X4</accession>
<evidence type="ECO:0000313" key="2">
    <source>
        <dbReference type="EMBL" id="UTX43202.1"/>
    </source>
</evidence>
<proteinExistence type="predicted"/>
<evidence type="ECO:0000313" key="5">
    <source>
        <dbReference type="Proteomes" id="UP001217963"/>
    </source>
</evidence>
<dbReference type="OrthoDB" id="2192251at2759"/>
<evidence type="ECO:0000313" key="4">
    <source>
        <dbReference type="Proteomes" id="UP001059546"/>
    </source>
</evidence>
<dbReference type="AlphaFoldDB" id="A0A9Q9C9X4"/>
<sequence length="249" mass="29412">MELLALLGIFTFVACEVSLKIQKRPVHVSCHYDEHIFANYIDDLSIFNPPCEDNEMISKELYFNKVYNGICVPAYKEAGEVITKERQKYIFDVLNFLYDFCSTRKYELAAVTALVMHNTSYLRVFEGPGYSEFRPRGIFQIYGKENYELLEKISFFYHDYSKVPERAGFLNIHVLVDLTCFWLHISYGKKTEIGLDDALEICNSVQWRVLSNKWNYTSSVVKDAEEKYKIQNELYEKLRTIIYVNYYRN</sequence>
<keyword evidence="1" id="KW-0732">Signal</keyword>
<gene>
    <name evidence="2" type="ORF">GPU96_05g09430</name>
    <name evidence="3" type="ORF">PFJ87_05g01290</name>
</gene>
<feature type="signal peptide" evidence="1">
    <location>
        <begin position="1"/>
        <end position="15"/>
    </location>
</feature>
<dbReference type="Proteomes" id="UP001217963">
    <property type="component" value="Chromosome V"/>
</dbReference>